<dbReference type="OrthoDB" id="3031270at2759"/>
<evidence type="ECO:0000313" key="2">
    <source>
        <dbReference type="Proteomes" id="UP000297245"/>
    </source>
</evidence>
<gene>
    <name evidence="1" type="ORF">K435DRAFT_665743</name>
</gene>
<sequence length="200" mass="22871">MSGIHSVETLQSMGFGLVKWDGITPRPILDCKGRIIAGRPKHENYTEACRDMYDKSMEVGESRQIKHHQSKLPPSRRGNFPAYNVGLSYGKGQKRPQRLKNEKNVKSVQNVASFQSATFLAWAPKLNRHYKVYLDKIYECLDLTARPNFARSVYPCCAFNFGGNVWTFKHRDSPNVAYGMCAITALWRSWRSWHSNGLVV</sequence>
<reference evidence="1 2" key="1">
    <citation type="journal article" date="2019" name="Nat. Ecol. Evol.">
        <title>Megaphylogeny resolves global patterns of mushroom evolution.</title>
        <authorList>
            <person name="Varga T."/>
            <person name="Krizsan K."/>
            <person name="Foldi C."/>
            <person name="Dima B."/>
            <person name="Sanchez-Garcia M."/>
            <person name="Sanchez-Ramirez S."/>
            <person name="Szollosi G.J."/>
            <person name="Szarkandi J.G."/>
            <person name="Papp V."/>
            <person name="Albert L."/>
            <person name="Andreopoulos W."/>
            <person name="Angelini C."/>
            <person name="Antonin V."/>
            <person name="Barry K.W."/>
            <person name="Bougher N.L."/>
            <person name="Buchanan P."/>
            <person name="Buyck B."/>
            <person name="Bense V."/>
            <person name="Catcheside P."/>
            <person name="Chovatia M."/>
            <person name="Cooper J."/>
            <person name="Damon W."/>
            <person name="Desjardin D."/>
            <person name="Finy P."/>
            <person name="Geml J."/>
            <person name="Haridas S."/>
            <person name="Hughes K."/>
            <person name="Justo A."/>
            <person name="Karasinski D."/>
            <person name="Kautmanova I."/>
            <person name="Kiss B."/>
            <person name="Kocsube S."/>
            <person name="Kotiranta H."/>
            <person name="LaButti K.M."/>
            <person name="Lechner B.E."/>
            <person name="Liimatainen K."/>
            <person name="Lipzen A."/>
            <person name="Lukacs Z."/>
            <person name="Mihaltcheva S."/>
            <person name="Morgado L.N."/>
            <person name="Niskanen T."/>
            <person name="Noordeloos M.E."/>
            <person name="Ohm R.A."/>
            <person name="Ortiz-Santana B."/>
            <person name="Ovrebo C."/>
            <person name="Racz N."/>
            <person name="Riley R."/>
            <person name="Savchenko A."/>
            <person name="Shiryaev A."/>
            <person name="Soop K."/>
            <person name="Spirin V."/>
            <person name="Szebenyi C."/>
            <person name="Tomsovsky M."/>
            <person name="Tulloss R.E."/>
            <person name="Uehling J."/>
            <person name="Grigoriev I.V."/>
            <person name="Vagvolgyi C."/>
            <person name="Papp T."/>
            <person name="Martin F.M."/>
            <person name="Miettinen O."/>
            <person name="Hibbett D.S."/>
            <person name="Nagy L.G."/>
        </authorList>
    </citation>
    <scope>NUCLEOTIDE SEQUENCE [LARGE SCALE GENOMIC DNA]</scope>
    <source>
        <strain evidence="1 2">CBS 962.96</strain>
    </source>
</reference>
<protein>
    <submittedName>
        <fullName evidence="1">Uncharacterized protein</fullName>
    </submittedName>
</protein>
<evidence type="ECO:0000313" key="1">
    <source>
        <dbReference type="EMBL" id="THU95781.1"/>
    </source>
</evidence>
<dbReference type="AlphaFoldDB" id="A0A4S8M1R4"/>
<accession>A0A4S8M1R4</accession>
<dbReference type="Proteomes" id="UP000297245">
    <property type="component" value="Unassembled WGS sequence"/>
</dbReference>
<dbReference type="EMBL" id="ML179192">
    <property type="protein sequence ID" value="THU95781.1"/>
    <property type="molecule type" value="Genomic_DNA"/>
</dbReference>
<name>A0A4S8M1R4_DENBC</name>
<keyword evidence="2" id="KW-1185">Reference proteome</keyword>
<proteinExistence type="predicted"/>
<organism evidence="1 2">
    <name type="scientific">Dendrothele bispora (strain CBS 962.96)</name>
    <dbReference type="NCBI Taxonomy" id="1314807"/>
    <lineage>
        <taxon>Eukaryota</taxon>
        <taxon>Fungi</taxon>
        <taxon>Dikarya</taxon>
        <taxon>Basidiomycota</taxon>
        <taxon>Agaricomycotina</taxon>
        <taxon>Agaricomycetes</taxon>
        <taxon>Agaricomycetidae</taxon>
        <taxon>Agaricales</taxon>
        <taxon>Agaricales incertae sedis</taxon>
        <taxon>Dendrothele</taxon>
    </lineage>
</organism>